<reference evidence="2 3" key="1">
    <citation type="submission" date="2017-03" db="EMBL/GenBank/DDBJ databases">
        <title>Genome Survey of Euroglyphus maynei.</title>
        <authorList>
            <person name="Arlian L.G."/>
            <person name="Morgan M.S."/>
            <person name="Rider S.D."/>
        </authorList>
    </citation>
    <scope>NUCLEOTIDE SEQUENCE [LARGE SCALE GENOMIC DNA]</scope>
    <source>
        <strain evidence="2">Arlian Lab</strain>
        <tissue evidence="2">Whole body</tissue>
    </source>
</reference>
<organism evidence="2 3">
    <name type="scientific">Euroglyphus maynei</name>
    <name type="common">Mayne's house dust mite</name>
    <dbReference type="NCBI Taxonomy" id="6958"/>
    <lineage>
        <taxon>Eukaryota</taxon>
        <taxon>Metazoa</taxon>
        <taxon>Ecdysozoa</taxon>
        <taxon>Arthropoda</taxon>
        <taxon>Chelicerata</taxon>
        <taxon>Arachnida</taxon>
        <taxon>Acari</taxon>
        <taxon>Acariformes</taxon>
        <taxon>Sarcoptiformes</taxon>
        <taxon>Astigmata</taxon>
        <taxon>Psoroptidia</taxon>
        <taxon>Analgoidea</taxon>
        <taxon>Pyroglyphidae</taxon>
        <taxon>Pyroglyphinae</taxon>
        <taxon>Euroglyphus</taxon>
    </lineage>
</organism>
<keyword evidence="1" id="KW-0472">Membrane</keyword>
<gene>
    <name evidence="2" type="ORF">BLA29_013259</name>
</gene>
<dbReference type="OrthoDB" id="6522893at2759"/>
<accession>A0A1Y3BMB6</accession>
<comment type="caution">
    <text evidence="2">The sequence shown here is derived from an EMBL/GenBank/DDBJ whole genome shotgun (WGS) entry which is preliminary data.</text>
</comment>
<sequence length="112" mass="13620">MKTNHWSITLWFYYLLVVEFFVLLLLMYIISRFNQQLNVIRRSLERTVKITNEIHQKIRFKFALMNFYERIVSGKPWGMCIGPVTVLTKLVFIKLIIFYARFTILSSKFFQR</sequence>
<feature type="transmembrane region" description="Helical" evidence="1">
    <location>
        <begin position="76"/>
        <end position="102"/>
    </location>
</feature>
<keyword evidence="3" id="KW-1185">Reference proteome</keyword>
<evidence type="ECO:0000256" key="1">
    <source>
        <dbReference type="SAM" id="Phobius"/>
    </source>
</evidence>
<feature type="transmembrane region" description="Helical" evidence="1">
    <location>
        <begin position="12"/>
        <end position="30"/>
    </location>
</feature>
<proteinExistence type="predicted"/>
<dbReference type="AlphaFoldDB" id="A0A1Y3BMB6"/>
<evidence type="ECO:0000313" key="3">
    <source>
        <dbReference type="Proteomes" id="UP000194236"/>
    </source>
</evidence>
<dbReference type="Proteomes" id="UP000194236">
    <property type="component" value="Unassembled WGS sequence"/>
</dbReference>
<name>A0A1Y3BMB6_EURMA</name>
<protein>
    <submittedName>
        <fullName evidence="2">Uncharacterized protein</fullName>
    </submittedName>
</protein>
<keyword evidence="1" id="KW-0812">Transmembrane</keyword>
<keyword evidence="1" id="KW-1133">Transmembrane helix</keyword>
<dbReference type="EMBL" id="MUJZ01010135">
    <property type="protein sequence ID" value="OTF82120.1"/>
    <property type="molecule type" value="Genomic_DNA"/>
</dbReference>
<evidence type="ECO:0000313" key="2">
    <source>
        <dbReference type="EMBL" id="OTF82120.1"/>
    </source>
</evidence>